<keyword evidence="1" id="KW-0812">Transmembrane</keyword>
<keyword evidence="1" id="KW-1133">Transmembrane helix</keyword>
<reference evidence="2 3" key="1">
    <citation type="submission" date="2021-03" db="EMBL/GenBank/DDBJ databases">
        <title>Sequencing the genomes of 1000 actinobacteria strains.</title>
        <authorList>
            <person name="Klenk H.-P."/>
        </authorList>
    </citation>
    <scope>NUCLEOTIDE SEQUENCE [LARGE SCALE GENOMIC DNA]</scope>
    <source>
        <strain evidence="2 3">DSM 45510</strain>
    </source>
</reference>
<evidence type="ECO:0008006" key="4">
    <source>
        <dbReference type="Google" id="ProtNLM"/>
    </source>
</evidence>
<dbReference type="Proteomes" id="UP000741013">
    <property type="component" value="Unassembled WGS sequence"/>
</dbReference>
<comment type="caution">
    <text evidence="2">The sequence shown here is derived from an EMBL/GenBank/DDBJ whole genome shotgun (WGS) entry which is preliminary data.</text>
</comment>
<gene>
    <name evidence="2" type="ORF">JOM49_000824</name>
</gene>
<dbReference type="RefSeq" id="WP_209663032.1">
    <property type="nucleotide sequence ID" value="NZ_JAGGMS010000001.1"/>
</dbReference>
<name>A0ABS4PIP9_9PSEU</name>
<feature type="transmembrane region" description="Helical" evidence="1">
    <location>
        <begin position="70"/>
        <end position="88"/>
    </location>
</feature>
<organism evidence="2 3">
    <name type="scientific">Amycolatopsis magusensis</name>
    <dbReference type="NCBI Taxonomy" id="882444"/>
    <lineage>
        <taxon>Bacteria</taxon>
        <taxon>Bacillati</taxon>
        <taxon>Actinomycetota</taxon>
        <taxon>Actinomycetes</taxon>
        <taxon>Pseudonocardiales</taxon>
        <taxon>Pseudonocardiaceae</taxon>
        <taxon>Amycolatopsis</taxon>
    </lineage>
</organism>
<evidence type="ECO:0000313" key="2">
    <source>
        <dbReference type="EMBL" id="MBP2179298.1"/>
    </source>
</evidence>
<proteinExistence type="predicted"/>
<keyword evidence="1" id="KW-0472">Membrane</keyword>
<sequence length="101" mass="10931">MRDRIYALLTTAVGLFLLVGGIVALSDDTAKCGSQTISEGGTCTETSWRTGPSNERTLAEQRGENTKTTWFLLGGGAFMLTGGAFWTYTQFRKRPADPPHA</sequence>
<protein>
    <recommendedName>
        <fullName evidence="4">LPXTG-motif cell wall anchor domain-containing protein</fullName>
    </recommendedName>
</protein>
<keyword evidence="3" id="KW-1185">Reference proteome</keyword>
<accession>A0ABS4PIP9</accession>
<evidence type="ECO:0000256" key="1">
    <source>
        <dbReference type="SAM" id="Phobius"/>
    </source>
</evidence>
<dbReference type="EMBL" id="JAGGMS010000001">
    <property type="protein sequence ID" value="MBP2179298.1"/>
    <property type="molecule type" value="Genomic_DNA"/>
</dbReference>
<evidence type="ECO:0000313" key="3">
    <source>
        <dbReference type="Proteomes" id="UP000741013"/>
    </source>
</evidence>